<evidence type="ECO:0000256" key="7">
    <source>
        <dbReference type="ARBA" id="ARBA00023136"/>
    </source>
</evidence>
<dbReference type="PANTHER" id="PTHR12154:SF4">
    <property type="entry name" value="UDP-N-ACETYLGLUCOSAMINE TRANSFERASE SUBUNIT ALG14 HOMOLOG"/>
    <property type="match status" value="1"/>
</dbReference>
<dbReference type="Gene3D" id="3.40.50.2000">
    <property type="entry name" value="Glycogen Phosphorylase B"/>
    <property type="match status" value="1"/>
</dbReference>
<feature type="transmembrane region" description="Helical" evidence="8">
    <location>
        <begin position="6"/>
        <end position="27"/>
    </location>
</feature>
<protein>
    <recommendedName>
        <fullName evidence="3">UDP-N-acetylglucosamine transferase subunit ALG14</fullName>
    </recommendedName>
</protein>
<evidence type="ECO:0000313" key="10">
    <source>
        <dbReference type="Proteomes" id="UP000694700"/>
    </source>
</evidence>
<dbReference type="Ensembl" id="ENSCCRT00015108256.1">
    <property type="protein sequence ID" value="ENSCCRP00015104895.1"/>
    <property type="gene ID" value="ENSCCRG00015041847.1"/>
</dbReference>
<dbReference type="Proteomes" id="UP000694700">
    <property type="component" value="Unplaced"/>
</dbReference>
<dbReference type="AlphaFoldDB" id="A0A8C2AHC8"/>
<evidence type="ECO:0000256" key="5">
    <source>
        <dbReference type="ARBA" id="ARBA00022824"/>
    </source>
</evidence>
<evidence type="ECO:0000256" key="3">
    <source>
        <dbReference type="ARBA" id="ARBA00017467"/>
    </source>
</evidence>
<evidence type="ECO:0000313" key="9">
    <source>
        <dbReference type="Ensembl" id="ENSCCRP00015104895.1"/>
    </source>
</evidence>
<sequence>MAFLCVVVSGAILTAVLLVTVVILRLFGQKGSVSLLVVAGSDKNSILYNILYLSQFYNPGHYFTIHRIPRSQEVRQSWSSSVLSSLSALMSSVPLVFRLQLDMVLCNGPGTCVPLCAAGLLLGILGLKRVLITLSLSGKILYYFSDYFFVQWASLKDKYPKAIYLGRLV</sequence>
<evidence type="ECO:0000256" key="8">
    <source>
        <dbReference type="SAM" id="Phobius"/>
    </source>
</evidence>
<dbReference type="GO" id="GO:0004577">
    <property type="term" value="F:N-acetylglucosaminyldiphosphodolichol N-acetylglucosaminyltransferase activity"/>
    <property type="evidence" value="ECO:0007669"/>
    <property type="project" value="TreeGrafter"/>
</dbReference>
<name>A0A8C2AHC8_CYPCA</name>
<comment type="subcellular location">
    <subcellularLocation>
        <location evidence="1">Endoplasmic reticulum membrane</location>
        <topology evidence="1">Single-pass membrane protein</topology>
    </subcellularLocation>
</comment>
<keyword evidence="7 8" id="KW-0472">Membrane</keyword>
<keyword evidence="6 8" id="KW-1133">Transmembrane helix</keyword>
<organism evidence="9 10">
    <name type="scientific">Cyprinus carpio</name>
    <name type="common">Common carp</name>
    <dbReference type="NCBI Taxonomy" id="7962"/>
    <lineage>
        <taxon>Eukaryota</taxon>
        <taxon>Metazoa</taxon>
        <taxon>Chordata</taxon>
        <taxon>Craniata</taxon>
        <taxon>Vertebrata</taxon>
        <taxon>Euteleostomi</taxon>
        <taxon>Actinopterygii</taxon>
        <taxon>Neopterygii</taxon>
        <taxon>Teleostei</taxon>
        <taxon>Ostariophysi</taxon>
        <taxon>Cypriniformes</taxon>
        <taxon>Cyprinidae</taxon>
        <taxon>Cyprininae</taxon>
        <taxon>Cyprinus</taxon>
    </lineage>
</organism>
<dbReference type="PANTHER" id="PTHR12154">
    <property type="entry name" value="GLYCOSYL TRANSFERASE-RELATED"/>
    <property type="match status" value="1"/>
</dbReference>
<evidence type="ECO:0000256" key="4">
    <source>
        <dbReference type="ARBA" id="ARBA00022692"/>
    </source>
</evidence>
<keyword evidence="4 8" id="KW-0812">Transmembrane</keyword>
<keyword evidence="5" id="KW-0256">Endoplasmic reticulum</keyword>
<proteinExistence type="inferred from homology"/>
<accession>A0A8C2AHC8</accession>
<comment type="similarity">
    <text evidence="2">Belongs to the ALG14 family.</text>
</comment>
<evidence type="ECO:0000256" key="2">
    <source>
        <dbReference type="ARBA" id="ARBA00009731"/>
    </source>
</evidence>
<dbReference type="Pfam" id="PF08660">
    <property type="entry name" value="Alg14"/>
    <property type="match status" value="1"/>
</dbReference>
<dbReference type="GO" id="GO:0006488">
    <property type="term" value="P:dolichol-linked oligosaccharide biosynthetic process"/>
    <property type="evidence" value="ECO:0007669"/>
    <property type="project" value="InterPro"/>
</dbReference>
<dbReference type="GO" id="GO:0043541">
    <property type="term" value="C:UDP-N-acetylglucosamine transferase complex"/>
    <property type="evidence" value="ECO:0007669"/>
    <property type="project" value="TreeGrafter"/>
</dbReference>
<evidence type="ECO:0000256" key="1">
    <source>
        <dbReference type="ARBA" id="ARBA00004389"/>
    </source>
</evidence>
<evidence type="ECO:0000256" key="6">
    <source>
        <dbReference type="ARBA" id="ARBA00022989"/>
    </source>
</evidence>
<dbReference type="InterPro" id="IPR013969">
    <property type="entry name" value="Oligosacch_biosynth_Alg14"/>
</dbReference>
<reference evidence="9" key="1">
    <citation type="submission" date="2025-08" db="UniProtKB">
        <authorList>
            <consortium name="Ensembl"/>
        </authorList>
    </citation>
    <scope>IDENTIFICATION</scope>
</reference>